<dbReference type="AlphaFoldDB" id="A0AAD6TZM5"/>
<proteinExistence type="inferred from homology"/>
<accession>A0AAD6TZM5</accession>
<dbReference type="Pfam" id="PF07855">
    <property type="entry name" value="ATG101"/>
    <property type="match status" value="1"/>
</dbReference>
<comment type="caution">
    <text evidence="4">The sequence shown here is derived from an EMBL/GenBank/DDBJ whole genome shotgun (WGS) entry which is preliminary data.</text>
</comment>
<evidence type="ECO:0000256" key="3">
    <source>
        <dbReference type="ARBA" id="ARBA00023006"/>
    </source>
</evidence>
<dbReference type="GO" id="GO:0000407">
    <property type="term" value="C:phagophore assembly site"/>
    <property type="evidence" value="ECO:0007669"/>
    <property type="project" value="TreeGrafter"/>
</dbReference>
<dbReference type="PANTHER" id="PTHR13292">
    <property type="entry name" value="AUTOPHAGY-RELATED PROTEIN 101"/>
    <property type="match status" value="1"/>
</dbReference>
<dbReference type="EMBL" id="JARJCN010000037">
    <property type="protein sequence ID" value="KAJ7084648.1"/>
    <property type="molecule type" value="Genomic_DNA"/>
</dbReference>
<dbReference type="InterPro" id="IPR012445">
    <property type="entry name" value="ATG101"/>
</dbReference>
<evidence type="ECO:0000313" key="5">
    <source>
        <dbReference type="Proteomes" id="UP001222325"/>
    </source>
</evidence>
<sequence>MNTPHPTITIDLVLDRHTTKEVLQAVLHAILFHRLFGLVKPQTFEVLDVTLPGVSDAGMEALVNEKVDAFWRGVEGGVSKRGQALPIFLLPNPAHVSLQITVTFSEKRPKKSWFQVYMGEEDVPWEQWIINAELRQPKSERDRQNFLATLAATLTKAVQTMLVHTSSEKGRTAVPPITNAGGISPFPISVVVTVGGVEVG</sequence>
<keyword evidence="5" id="KW-1185">Reference proteome</keyword>
<dbReference type="Proteomes" id="UP001222325">
    <property type="component" value="Unassembled WGS sequence"/>
</dbReference>
<gene>
    <name evidence="4" type="ORF">B0H15DRAFT_783720</name>
</gene>
<dbReference type="GO" id="GO:1990316">
    <property type="term" value="C:Atg1/ULK1 kinase complex"/>
    <property type="evidence" value="ECO:0007669"/>
    <property type="project" value="TreeGrafter"/>
</dbReference>
<organism evidence="4 5">
    <name type="scientific">Mycena belliarum</name>
    <dbReference type="NCBI Taxonomy" id="1033014"/>
    <lineage>
        <taxon>Eukaryota</taxon>
        <taxon>Fungi</taxon>
        <taxon>Dikarya</taxon>
        <taxon>Basidiomycota</taxon>
        <taxon>Agaricomycotina</taxon>
        <taxon>Agaricomycetes</taxon>
        <taxon>Agaricomycetidae</taxon>
        <taxon>Agaricales</taxon>
        <taxon>Marasmiineae</taxon>
        <taxon>Mycenaceae</taxon>
        <taxon>Mycena</taxon>
    </lineage>
</organism>
<protein>
    <recommendedName>
        <fullName evidence="2">Autophagy-related protein 101</fullName>
    </recommendedName>
</protein>
<name>A0AAD6TZM5_9AGAR</name>
<keyword evidence="3" id="KW-0072">Autophagy</keyword>
<dbReference type="GO" id="GO:0019901">
    <property type="term" value="F:protein kinase binding"/>
    <property type="evidence" value="ECO:0007669"/>
    <property type="project" value="TreeGrafter"/>
</dbReference>
<dbReference type="GO" id="GO:0000045">
    <property type="term" value="P:autophagosome assembly"/>
    <property type="evidence" value="ECO:0007669"/>
    <property type="project" value="TreeGrafter"/>
</dbReference>
<reference evidence="4" key="1">
    <citation type="submission" date="2023-03" db="EMBL/GenBank/DDBJ databases">
        <title>Massive genome expansion in bonnet fungi (Mycena s.s.) driven by repeated elements and novel gene families across ecological guilds.</title>
        <authorList>
            <consortium name="Lawrence Berkeley National Laboratory"/>
            <person name="Harder C.B."/>
            <person name="Miyauchi S."/>
            <person name="Viragh M."/>
            <person name="Kuo A."/>
            <person name="Thoen E."/>
            <person name="Andreopoulos B."/>
            <person name="Lu D."/>
            <person name="Skrede I."/>
            <person name="Drula E."/>
            <person name="Henrissat B."/>
            <person name="Morin E."/>
            <person name="Kohler A."/>
            <person name="Barry K."/>
            <person name="LaButti K."/>
            <person name="Morin E."/>
            <person name="Salamov A."/>
            <person name="Lipzen A."/>
            <person name="Mereny Z."/>
            <person name="Hegedus B."/>
            <person name="Baldrian P."/>
            <person name="Stursova M."/>
            <person name="Weitz H."/>
            <person name="Taylor A."/>
            <person name="Grigoriev I.V."/>
            <person name="Nagy L.G."/>
            <person name="Martin F."/>
            <person name="Kauserud H."/>
        </authorList>
    </citation>
    <scope>NUCLEOTIDE SEQUENCE</scope>
    <source>
        <strain evidence="4">CBHHK173m</strain>
    </source>
</reference>
<evidence type="ECO:0000256" key="2">
    <source>
        <dbReference type="ARBA" id="ARBA00018874"/>
    </source>
</evidence>
<comment type="similarity">
    <text evidence="1">Belongs to the ATG101 family.</text>
</comment>
<evidence type="ECO:0000313" key="4">
    <source>
        <dbReference type="EMBL" id="KAJ7084648.1"/>
    </source>
</evidence>
<evidence type="ECO:0000256" key="1">
    <source>
        <dbReference type="ARBA" id="ARBA00007130"/>
    </source>
</evidence>
<dbReference type="PANTHER" id="PTHR13292:SF0">
    <property type="entry name" value="AUTOPHAGY-RELATED PROTEIN 101"/>
    <property type="match status" value="1"/>
</dbReference>